<keyword evidence="8" id="KW-1185">Reference proteome</keyword>
<dbReference type="PANTHER" id="PTHR11662:SF405">
    <property type="entry name" value="PROTEIN CBG12249"/>
    <property type="match status" value="1"/>
</dbReference>
<dbReference type="EMBL" id="JARK01001457">
    <property type="protein sequence ID" value="EYB99679.1"/>
    <property type="molecule type" value="Genomic_DNA"/>
</dbReference>
<dbReference type="AlphaFoldDB" id="A0A016TAN2"/>
<dbReference type="InterPro" id="IPR050382">
    <property type="entry name" value="MFS_Na/Anion_cotransporter"/>
</dbReference>
<evidence type="ECO:0000256" key="3">
    <source>
        <dbReference type="ARBA" id="ARBA00022989"/>
    </source>
</evidence>
<dbReference type="PANTHER" id="PTHR11662">
    <property type="entry name" value="SOLUTE CARRIER FAMILY 17"/>
    <property type="match status" value="1"/>
</dbReference>
<evidence type="ECO:0000256" key="5">
    <source>
        <dbReference type="SAM" id="Phobius"/>
    </source>
</evidence>
<feature type="transmembrane region" description="Helical" evidence="5">
    <location>
        <begin position="593"/>
        <end position="613"/>
    </location>
</feature>
<evidence type="ECO:0000256" key="1">
    <source>
        <dbReference type="ARBA" id="ARBA00004141"/>
    </source>
</evidence>
<feature type="transmembrane region" description="Helical" evidence="5">
    <location>
        <begin position="161"/>
        <end position="181"/>
    </location>
</feature>
<dbReference type="GO" id="GO:0006820">
    <property type="term" value="P:monoatomic anion transport"/>
    <property type="evidence" value="ECO:0007669"/>
    <property type="project" value="TreeGrafter"/>
</dbReference>
<dbReference type="InterPro" id="IPR036259">
    <property type="entry name" value="MFS_trans_sf"/>
</dbReference>
<feature type="transmembrane region" description="Helical" evidence="5">
    <location>
        <begin position="237"/>
        <end position="261"/>
    </location>
</feature>
<evidence type="ECO:0000313" key="8">
    <source>
        <dbReference type="Proteomes" id="UP000024635"/>
    </source>
</evidence>
<dbReference type="Gene3D" id="1.20.1250.20">
    <property type="entry name" value="MFS general substrate transporter like domains"/>
    <property type="match status" value="2"/>
</dbReference>
<evidence type="ECO:0000256" key="2">
    <source>
        <dbReference type="ARBA" id="ARBA00022692"/>
    </source>
</evidence>
<dbReference type="GO" id="GO:0022857">
    <property type="term" value="F:transmembrane transporter activity"/>
    <property type="evidence" value="ECO:0007669"/>
    <property type="project" value="InterPro"/>
</dbReference>
<dbReference type="OrthoDB" id="5817502at2759"/>
<dbReference type="STRING" id="53326.A0A016TAN2"/>
<dbReference type="PROSITE" id="PS50850">
    <property type="entry name" value="MFS"/>
    <property type="match status" value="1"/>
</dbReference>
<feature type="transmembrane region" description="Helical" evidence="5">
    <location>
        <begin position="357"/>
        <end position="379"/>
    </location>
</feature>
<feature type="transmembrane region" description="Helical" evidence="5">
    <location>
        <begin position="530"/>
        <end position="553"/>
    </location>
</feature>
<protein>
    <recommendedName>
        <fullName evidence="6">Major facilitator superfamily (MFS) profile domain-containing protein</fullName>
    </recommendedName>
</protein>
<dbReference type="SUPFAM" id="SSF103473">
    <property type="entry name" value="MFS general substrate transporter"/>
    <property type="match status" value="1"/>
</dbReference>
<comment type="caution">
    <text evidence="7">The sequence shown here is derived from an EMBL/GenBank/DDBJ whole genome shotgun (WGS) entry which is preliminary data.</text>
</comment>
<evidence type="ECO:0000313" key="7">
    <source>
        <dbReference type="EMBL" id="EYB99679.1"/>
    </source>
</evidence>
<feature type="transmembrane region" description="Helical" evidence="5">
    <location>
        <begin position="268"/>
        <end position="287"/>
    </location>
</feature>
<dbReference type="FunFam" id="1.20.1250.20:FF:000941">
    <property type="entry name" value="Uncharacterized protein"/>
    <property type="match status" value="1"/>
</dbReference>
<dbReference type="Pfam" id="PF07690">
    <property type="entry name" value="MFS_1"/>
    <property type="match status" value="1"/>
</dbReference>
<accession>A0A016TAN2</accession>
<name>A0A016TAN2_9BILA</name>
<feature type="transmembrane region" description="Helical" evidence="5">
    <location>
        <begin position="497"/>
        <end position="518"/>
    </location>
</feature>
<proteinExistence type="predicted"/>
<keyword evidence="3 5" id="KW-1133">Transmembrane helix</keyword>
<dbReference type="FunFam" id="1.20.1250.20:FF:000355">
    <property type="entry name" value="SLC (SoLute Carrier) homolog"/>
    <property type="match status" value="1"/>
</dbReference>
<keyword evidence="4 5" id="KW-0472">Membrane</keyword>
<comment type="subcellular location">
    <subcellularLocation>
        <location evidence="1">Membrane</location>
        <topology evidence="1">Multi-pass membrane protein</topology>
    </subcellularLocation>
</comment>
<keyword evidence="2 5" id="KW-0812">Transmembrane</keyword>
<dbReference type="GO" id="GO:0016020">
    <property type="term" value="C:membrane"/>
    <property type="evidence" value="ECO:0007669"/>
    <property type="project" value="UniProtKB-SubCell"/>
</dbReference>
<reference evidence="8" key="1">
    <citation type="journal article" date="2015" name="Nat. Genet.">
        <title>The genome and transcriptome of the zoonotic hookworm Ancylostoma ceylanicum identify infection-specific gene families.</title>
        <authorList>
            <person name="Schwarz E.M."/>
            <person name="Hu Y."/>
            <person name="Antoshechkin I."/>
            <person name="Miller M.M."/>
            <person name="Sternberg P.W."/>
            <person name="Aroian R.V."/>
        </authorList>
    </citation>
    <scope>NUCLEOTIDE SEQUENCE</scope>
    <source>
        <strain evidence="8">HY135</strain>
    </source>
</reference>
<gene>
    <name evidence="7" type="primary">Acey_s0121.g999</name>
    <name evidence="7" type="ORF">Y032_0121g999</name>
</gene>
<feature type="transmembrane region" description="Helical" evidence="5">
    <location>
        <begin position="565"/>
        <end position="587"/>
    </location>
</feature>
<dbReference type="Proteomes" id="UP000024635">
    <property type="component" value="Unassembled WGS sequence"/>
</dbReference>
<feature type="domain" description="Major facilitator superfamily (MFS) profile" evidence="6">
    <location>
        <begin position="168"/>
        <end position="618"/>
    </location>
</feature>
<evidence type="ECO:0000256" key="4">
    <source>
        <dbReference type="ARBA" id="ARBA00023136"/>
    </source>
</evidence>
<dbReference type="InterPro" id="IPR020846">
    <property type="entry name" value="MFS_dom"/>
</dbReference>
<evidence type="ECO:0000259" key="6">
    <source>
        <dbReference type="PROSITE" id="PS50850"/>
    </source>
</evidence>
<organism evidence="7 8">
    <name type="scientific">Ancylostoma ceylanicum</name>
    <dbReference type="NCBI Taxonomy" id="53326"/>
    <lineage>
        <taxon>Eukaryota</taxon>
        <taxon>Metazoa</taxon>
        <taxon>Ecdysozoa</taxon>
        <taxon>Nematoda</taxon>
        <taxon>Chromadorea</taxon>
        <taxon>Rhabditida</taxon>
        <taxon>Rhabditina</taxon>
        <taxon>Rhabditomorpha</taxon>
        <taxon>Strongyloidea</taxon>
        <taxon>Ancylostomatidae</taxon>
        <taxon>Ancylostomatinae</taxon>
        <taxon>Ancylostoma</taxon>
    </lineage>
</organism>
<feature type="transmembrane region" description="Helical" evidence="5">
    <location>
        <begin position="293"/>
        <end position="317"/>
    </location>
</feature>
<dbReference type="InterPro" id="IPR011701">
    <property type="entry name" value="MFS"/>
</dbReference>
<sequence length="632" mass="68648">MGCCRAPLPHACPRACATSNKTLSAFSYFATLVTSHALFRTLVTGYYRIDSPVNNPTTVDFLSPISTAIEGLILSHSLPADLAIIDRFRGFPAILAHCSASGDAQWSTAQILVKENDESKEMLEKSDESTANGILSMDSSDDVKTARAPHFPLFSPRSMRVWICFLLTTGLYATVSMRLNLSMAVVCMVNSTAFLSETSLSNETVKPTRPPKCEPVNTDQDMAIHAGYTGDLLWSPAMLSLLFSATFYGGLATIAFAGVMADRYGPKTILIVVTLDYIIVTLLSPVLAQWSYYAYFVSRLIMGVGEGFVFPCLASIVGKWFTPAEKSTVAAMYTSGNQLAAGFTSLISSYLCTLSPGWPIIFYIFGAVGCLWLVLWVVFASNSPSENRFVSEEEKAYLAEHIHHGKTKAKLPVPWRHMLTSRPLIAAVLCQYTYNLQASLLQAFLPTFLKEELMLPLSENGLYTMIPFIAQLISKNILGILADHLKRNGVVSHTKCAKIFQCIGSFGSAAMMIALATLPSCENPYIALPLLGLYGTFFSAGICGFFTCVLCIAPAFSGTITSISMMFGMLGNISGPMMLGIIAKMGFNNNKWVVSFMACSGFNLIAGVVFIIFGSAKVQEWAKVRPPKSSSA</sequence>